<sequence>MINEPIVSVVLPVYNCENYVKQAIQSILNQTFRDFELLIIDDASTDETVKIINSYTDNRIQLILKPLNSGYTNSLNYGIQIAKGKYIARMDGDDISMLNRFAKQVSFLEVNHEVIVCGSWFRVIGSGKVIQLPENADLIKSHLLRGNCIAHPSVMIRKESLNRLSAVYDANREPAEDYDLWTRLALIGKLHNLQEVLLDYRIHNNQVSNKQGEKQKQNDFEIKRNLYSVLDFNFLPVESVVFEKMLNHGNGIIFKDVPVFKKMQLKLLASNSKNVFEPKSFKAEILYLDKFIIKRCFLDKKDFYPITFLQYLQVKNDLSYKLNFTDQLKLFVKSMIFFKVK</sequence>
<evidence type="ECO:0000313" key="6">
    <source>
        <dbReference type="Proteomes" id="UP000294597"/>
    </source>
</evidence>
<dbReference type="SUPFAM" id="SSF53448">
    <property type="entry name" value="Nucleotide-diphospho-sugar transferases"/>
    <property type="match status" value="1"/>
</dbReference>
<protein>
    <submittedName>
        <fullName evidence="5">Glycosyltransferase</fullName>
    </submittedName>
</protein>
<dbReference type="RefSeq" id="WP_132110223.1">
    <property type="nucleotide sequence ID" value="NZ_SMFO01000004.1"/>
</dbReference>
<organism evidence="5 6">
    <name type="scientific">Flavobacterium hiemivividum</name>
    <dbReference type="NCBI Taxonomy" id="2541734"/>
    <lineage>
        <taxon>Bacteria</taxon>
        <taxon>Pseudomonadati</taxon>
        <taxon>Bacteroidota</taxon>
        <taxon>Flavobacteriia</taxon>
        <taxon>Flavobacteriales</taxon>
        <taxon>Flavobacteriaceae</taxon>
        <taxon>Flavobacterium</taxon>
    </lineage>
</organism>
<reference evidence="5 6" key="1">
    <citation type="submission" date="2019-03" db="EMBL/GenBank/DDBJ databases">
        <title>Flavobacterium TSA-D2 sp. nov., isolated from arctic soil.</title>
        <authorList>
            <person name="Chaudhary D.K."/>
        </authorList>
    </citation>
    <scope>NUCLEOTIDE SEQUENCE [LARGE SCALE GENOMIC DNA]</scope>
    <source>
        <strain evidence="5 6">TSA-D2</strain>
    </source>
</reference>
<dbReference type="AlphaFoldDB" id="A0A4R5CZK4"/>
<comment type="caution">
    <text evidence="5">The sequence shown here is derived from an EMBL/GenBank/DDBJ whole genome shotgun (WGS) entry which is preliminary data.</text>
</comment>
<dbReference type="PANTHER" id="PTHR43685:SF5">
    <property type="entry name" value="GLYCOSYLTRANSFERASE EPSE-RELATED"/>
    <property type="match status" value="1"/>
</dbReference>
<dbReference type="Pfam" id="PF00535">
    <property type="entry name" value="Glycos_transf_2"/>
    <property type="match status" value="1"/>
</dbReference>
<dbReference type="GO" id="GO:0016757">
    <property type="term" value="F:glycosyltransferase activity"/>
    <property type="evidence" value="ECO:0007669"/>
    <property type="project" value="UniProtKB-KW"/>
</dbReference>
<accession>A0A4R5CZK4</accession>
<proteinExistence type="inferred from homology"/>
<dbReference type="Proteomes" id="UP000294597">
    <property type="component" value="Unassembled WGS sequence"/>
</dbReference>
<comment type="similarity">
    <text evidence="1">Belongs to the glycosyltransferase 2 family.</text>
</comment>
<dbReference type="InterPro" id="IPR029044">
    <property type="entry name" value="Nucleotide-diphossugar_trans"/>
</dbReference>
<keyword evidence="2" id="KW-0328">Glycosyltransferase</keyword>
<dbReference type="EMBL" id="SMFO01000004">
    <property type="protein sequence ID" value="TDE04571.1"/>
    <property type="molecule type" value="Genomic_DNA"/>
</dbReference>
<feature type="domain" description="Glycosyltransferase 2-like" evidence="4">
    <location>
        <begin position="8"/>
        <end position="136"/>
    </location>
</feature>
<name>A0A4R5CZK4_9FLAO</name>
<dbReference type="InterPro" id="IPR001173">
    <property type="entry name" value="Glyco_trans_2-like"/>
</dbReference>
<keyword evidence="3 5" id="KW-0808">Transferase</keyword>
<gene>
    <name evidence="5" type="ORF">E0F98_07945</name>
</gene>
<dbReference type="InterPro" id="IPR050834">
    <property type="entry name" value="Glycosyltransf_2"/>
</dbReference>
<dbReference type="Gene3D" id="3.90.550.10">
    <property type="entry name" value="Spore Coat Polysaccharide Biosynthesis Protein SpsA, Chain A"/>
    <property type="match status" value="1"/>
</dbReference>
<evidence type="ECO:0000313" key="5">
    <source>
        <dbReference type="EMBL" id="TDE04571.1"/>
    </source>
</evidence>
<keyword evidence="6" id="KW-1185">Reference proteome</keyword>
<evidence type="ECO:0000256" key="2">
    <source>
        <dbReference type="ARBA" id="ARBA00022676"/>
    </source>
</evidence>
<evidence type="ECO:0000256" key="1">
    <source>
        <dbReference type="ARBA" id="ARBA00006739"/>
    </source>
</evidence>
<dbReference type="PANTHER" id="PTHR43685">
    <property type="entry name" value="GLYCOSYLTRANSFERASE"/>
    <property type="match status" value="1"/>
</dbReference>
<evidence type="ECO:0000259" key="4">
    <source>
        <dbReference type="Pfam" id="PF00535"/>
    </source>
</evidence>
<evidence type="ECO:0000256" key="3">
    <source>
        <dbReference type="ARBA" id="ARBA00022679"/>
    </source>
</evidence>